<evidence type="ECO:0000313" key="2">
    <source>
        <dbReference type="Ensembl" id="ENSSPUP00000024590.1"/>
    </source>
</evidence>
<dbReference type="GO" id="GO:0005085">
    <property type="term" value="F:guanyl-nucleotide exchange factor activity"/>
    <property type="evidence" value="ECO:0007669"/>
    <property type="project" value="TreeGrafter"/>
</dbReference>
<evidence type="ECO:0000313" key="3">
    <source>
        <dbReference type="Proteomes" id="UP000694392"/>
    </source>
</evidence>
<dbReference type="InterPro" id="IPR011993">
    <property type="entry name" value="PH-like_dom_sf"/>
</dbReference>
<evidence type="ECO:0000259" key="1">
    <source>
        <dbReference type="PROSITE" id="PS50003"/>
    </source>
</evidence>
<name>A0A8D0LCC4_SPHPU</name>
<dbReference type="InterPro" id="IPR001849">
    <property type="entry name" value="PH_domain"/>
</dbReference>
<feature type="domain" description="PH" evidence="1">
    <location>
        <begin position="1"/>
        <end position="34"/>
    </location>
</feature>
<reference evidence="2" key="1">
    <citation type="submission" date="2025-08" db="UniProtKB">
        <authorList>
            <consortium name="Ensembl"/>
        </authorList>
    </citation>
    <scope>IDENTIFICATION</scope>
</reference>
<keyword evidence="3" id="KW-1185">Reference proteome</keyword>
<dbReference type="GO" id="GO:0005737">
    <property type="term" value="C:cytoplasm"/>
    <property type="evidence" value="ECO:0007669"/>
    <property type="project" value="TreeGrafter"/>
</dbReference>
<dbReference type="Gene3D" id="2.30.29.30">
    <property type="entry name" value="Pleckstrin-homology domain (PH domain)/Phosphotyrosine-binding domain (PTB)"/>
    <property type="match status" value="1"/>
</dbReference>
<dbReference type="Proteomes" id="UP000694392">
    <property type="component" value="Unplaced"/>
</dbReference>
<dbReference type="GO" id="GO:0030032">
    <property type="term" value="P:lamellipodium assembly"/>
    <property type="evidence" value="ECO:0007669"/>
    <property type="project" value="TreeGrafter"/>
</dbReference>
<dbReference type="Ensembl" id="ENSSPUT00000026240.1">
    <property type="protein sequence ID" value="ENSSPUP00000024590.1"/>
    <property type="gene ID" value="ENSSPUG00000018839.1"/>
</dbReference>
<dbReference type="PANTHER" id="PTHR46026:SF4">
    <property type="entry name" value="PH DOMAIN-CONTAINING PROTEIN"/>
    <property type="match status" value="1"/>
</dbReference>
<dbReference type="SUPFAM" id="SSF50729">
    <property type="entry name" value="PH domain-like"/>
    <property type="match status" value="1"/>
</dbReference>
<dbReference type="PROSITE" id="PS50003">
    <property type="entry name" value="PH_DOMAIN"/>
    <property type="match status" value="1"/>
</dbReference>
<reference evidence="2" key="2">
    <citation type="submission" date="2025-09" db="UniProtKB">
        <authorList>
            <consortium name="Ensembl"/>
        </authorList>
    </citation>
    <scope>IDENTIFICATION</scope>
</reference>
<dbReference type="GeneTree" id="ENSGT00940000169158"/>
<accession>A0A8D0LCC4</accession>
<dbReference type="GO" id="GO:0030027">
    <property type="term" value="C:lamellipodium"/>
    <property type="evidence" value="ECO:0007669"/>
    <property type="project" value="TreeGrafter"/>
</dbReference>
<dbReference type="AlphaFoldDB" id="A0A8D0LCC4"/>
<sequence length="204" mass="23193">MFEITGPMIESKVLSCPNPAEFQIWVLGIQHQIKIANAHAPATFSNNISFLVPCDEQWKKRALMKHLFCHLIQQWEGRPIQHLGKIRYLSMVQVACASMGGFEERLLVLFQEDLVLLSIDKERSGIVYEGKLPLSGIQAREKSAMLGRLEFEITGNLVEPMLIVCPTAEDYEKCLFHLQKPEQNLHSVTVQPPPPIVPKKSQRH</sequence>
<dbReference type="PANTHER" id="PTHR46026">
    <property type="entry name" value="RHO-TYPE GUANINE NUCLEOTIDE EXCHANGE FACTOR, ISOFORM F"/>
    <property type="match status" value="1"/>
</dbReference>
<organism evidence="2 3">
    <name type="scientific">Sphenodon punctatus</name>
    <name type="common">Tuatara</name>
    <name type="synonym">Hatteria punctata</name>
    <dbReference type="NCBI Taxonomy" id="8508"/>
    <lineage>
        <taxon>Eukaryota</taxon>
        <taxon>Metazoa</taxon>
        <taxon>Chordata</taxon>
        <taxon>Craniata</taxon>
        <taxon>Vertebrata</taxon>
        <taxon>Euteleostomi</taxon>
        <taxon>Lepidosauria</taxon>
        <taxon>Sphenodontia</taxon>
        <taxon>Sphenodontidae</taxon>
        <taxon>Sphenodon</taxon>
    </lineage>
</organism>
<dbReference type="OMA" id="CHRIRVK"/>
<protein>
    <recommendedName>
        <fullName evidence="1">PH domain-containing protein</fullName>
    </recommendedName>
</protein>
<proteinExistence type="predicted"/>